<gene>
    <name evidence="2" type="ORF">S40285_10264</name>
</gene>
<organism evidence="2 3">
    <name type="scientific">Stachybotrys chlorohalonatus (strain IBT 40285)</name>
    <dbReference type="NCBI Taxonomy" id="1283841"/>
    <lineage>
        <taxon>Eukaryota</taxon>
        <taxon>Fungi</taxon>
        <taxon>Dikarya</taxon>
        <taxon>Ascomycota</taxon>
        <taxon>Pezizomycotina</taxon>
        <taxon>Sordariomycetes</taxon>
        <taxon>Hypocreomycetidae</taxon>
        <taxon>Hypocreales</taxon>
        <taxon>Stachybotryaceae</taxon>
        <taxon>Stachybotrys</taxon>
    </lineage>
</organism>
<dbReference type="Proteomes" id="UP000028524">
    <property type="component" value="Unassembled WGS sequence"/>
</dbReference>
<evidence type="ECO:0000313" key="2">
    <source>
        <dbReference type="EMBL" id="KFA66719.1"/>
    </source>
</evidence>
<sequence>MGILTARVTVLVRNILSRSLKLSTIASSSSSSTTSTPITTLVARSSPTNDDGSYEQRSVKSRASVDFYDLKSHSTRTTIPTTDTAALAAASTLTASTFAIPPLSLSANARAGIGVSCGILVLLRPRIYFLPSRKSSKRSGAAIAIPGRSVAWAYAFRAMPEMDGRVFAEMPGEKMEDDEVVELPSPMSAKGRREWRSGIK</sequence>
<dbReference type="AlphaFoldDB" id="A0A084QRY4"/>
<feature type="region of interest" description="Disordered" evidence="1">
    <location>
        <begin position="177"/>
        <end position="200"/>
    </location>
</feature>
<proteinExistence type="predicted"/>
<accession>A0A084QRY4</accession>
<feature type="compositionally biased region" description="Polar residues" evidence="1">
    <location>
        <begin position="42"/>
        <end position="51"/>
    </location>
</feature>
<feature type="compositionally biased region" description="Low complexity" evidence="1">
    <location>
        <begin position="27"/>
        <end position="41"/>
    </location>
</feature>
<dbReference type="HOGENOM" id="CLU_1367037_0_0_1"/>
<feature type="region of interest" description="Disordered" evidence="1">
    <location>
        <begin position="27"/>
        <end position="56"/>
    </location>
</feature>
<name>A0A084QRY4_STAC4</name>
<protein>
    <submittedName>
        <fullName evidence="2">Uncharacterized protein</fullName>
    </submittedName>
</protein>
<feature type="compositionally biased region" description="Basic and acidic residues" evidence="1">
    <location>
        <begin position="191"/>
        <end position="200"/>
    </location>
</feature>
<reference evidence="2 3" key="1">
    <citation type="journal article" date="2014" name="BMC Genomics">
        <title>Comparative genome sequencing reveals chemotype-specific gene clusters in the toxigenic black mold Stachybotrys.</title>
        <authorList>
            <person name="Semeiks J."/>
            <person name="Borek D."/>
            <person name="Otwinowski Z."/>
            <person name="Grishin N.V."/>
        </authorList>
    </citation>
    <scope>NUCLEOTIDE SEQUENCE [LARGE SCALE GENOMIC DNA]</scope>
    <source>
        <strain evidence="2 3">IBT 40285</strain>
    </source>
</reference>
<dbReference type="InParanoid" id="A0A084QRY4"/>
<keyword evidence="3" id="KW-1185">Reference proteome</keyword>
<evidence type="ECO:0000256" key="1">
    <source>
        <dbReference type="SAM" id="MobiDB-lite"/>
    </source>
</evidence>
<dbReference type="EMBL" id="KL660411">
    <property type="protein sequence ID" value="KFA66719.1"/>
    <property type="molecule type" value="Genomic_DNA"/>
</dbReference>
<evidence type="ECO:0000313" key="3">
    <source>
        <dbReference type="Proteomes" id="UP000028524"/>
    </source>
</evidence>